<dbReference type="AlphaFoldDB" id="A0A1D1YLK8"/>
<dbReference type="EMBL" id="GDJX01012413">
    <property type="protein sequence ID" value="JAT55523.1"/>
    <property type="molecule type" value="Transcribed_RNA"/>
</dbReference>
<organism evidence="1">
    <name type="scientific">Anthurium amnicola</name>
    <dbReference type="NCBI Taxonomy" id="1678845"/>
    <lineage>
        <taxon>Eukaryota</taxon>
        <taxon>Viridiplantae</taxon>
        <taxon>Streptophyta</taxon>
        <taxon>Embryophyta</taxon>
        <taxon>Tracheophyta</taxon>
        <taxon>Spermatophyta</taxon>
        <taxon>Magnoliopsida</taxon>
        <taxon>Liliopsida</taxon>
        <taxon>Araceae</taxon>
        <taxon>Pothoideae</taxon>
        <taxon>Potheae</taxon>
        <taxon>Anthurium</taxon>
    </lineage>
</organism>
<sequence length="117" mass="13448">VTRINAGRFVRWNRFSGRDSKPNKLRGQTVFPICGIHNSIKLRGRFEEPERGGGLHCPCEVLFFLHLAAPDHHLSVLLAILVGGQIFHGLETLFRGTRHEQAFLDLIWILLLWHMDQ</sequence>
<reference evidence="1" key="1">
    <citation type="submission" date="2015-07" db="EMBL/GenBank/DDBJ databases">
        <title>Transcriptome Assembly of Anthurium amnicola.</title>
        <authorList>
            <person name="Suzuki J."/>
        </authorList>
    </citation>
    <scope>NUCLEOTIDE SEQUENCE</scope>
</reference>
<protein>
    <submittedName>
        <fullName evidence="1">Autophagy-related protein 22</fullName>
    </submittedName>
</protein>
<accession>A0A1D1YLK8</accession>
<gene>
    <name evidence="1" type="primary">ATG22_6</name>
    <name evidence="1" type="ORF">g.50965</name>
</gene>
<proteinExistence type="predicted"/>
<name>A0A1D1YLK8_9ARAE</name>
<feature type="non-terminal residue" evidence="1">
    <location>
        <position position="1"/>
    </location>
</feature>
<evidence type="ECO:0000313" key="1">
    <source>
        <dbReference type="EMBL" id="JAT55523.1"/>
    </source>
</evidence>